<organism evidence="1 2">
    <name type="scientific">Nitrosomonas communis</name>
    <dbReference type="NCBI Taxonomy" id="44574"/>
    <lineage>
        <taxon>Bacteria</taxon>
        <taxon>Pseudomonadati</taxon>
        <taxon>Pseudomonadota</taxon>
        <taxon>Betaproteobacteria</taxon>
        <taxon>Nitrosomonadales</taxon>
        <taxon>Nitrosomonadaceae</taxon>
        <taxon>Nitrosomonas</taxon>
    </lineage>
</organism>
<reference evidence="1 2" key="1">
    <citation type="submission" date="2016-10" db="EMBL/GenBank/DDBJ databases">
        <authorList>
            <person name="de Groot N.N."/>
        </authorList>
    </citation>
    <scope>NUCLEOTIDE SEQUENCE [LARGE SCALE GENOMIC DNA]</scope>
    <source>
        <strain evidence="1 2">Nm110</strain>
    </source>
</reference>
<sequence>MKGGVLLTKSVSHQPGYQINKEVKWTAMTGMLDLRDILQLVIDALNDRAFT</sequence>
<dbReference type="AlphaFoldDB" id="A0A1H2TD77"/>
<gene>
    <name evidence="1" type="ORF">SAMN05421882_101078</name>
</gene>
<evidence type="ECO:0000313" key="1">
    <source>
        <dbReference type="EMBL" id="SDW41727.1"/>
    </source>
</evidence>
<proteinExistence type="predicted"/>
<accession>A0A1H2TD77</accession>
<name>A0A1H2TD77_9PROT</name>
<dbReference type="EMBL" id="FNNH01000010">
    <property type="protein sequence ID" value="SDW41727.1"/>
    <property type="molecule type" value="Genomic_DNA"/>
</dbReference>
<dbReference type="Proteomes" id="UP000183454">
    <property type="component" value="Unassembled WGS sequence"/>
</dbReference>
<protein>
    <submittedName>
        <fullName evidence="1">Uncharacterized protein</fullName>
    </submittedName>
</protein>
<evidence type="ECO:0000313" key="2">
    <source>
        <dbReference type="Proteomes" id="UP000183454"/>
    </source>
</evidence>